<name>A0AAU8PCL7_DESK7</name>
<dbReference type="AlphaFoldDB" id="A0AAU8PCL7"/>
<dbReference type="EMBL" id="CP002770">
    <property type="protein sequence ID" value="AEG16664.1"/>
    <property type="molecule type" value="Genomic_DNA"/>
</dbReference>
<sequence length="190" mass="21555">MAYQLSFWEVLKAFFVPVDPLFYILYLAVFGFPLLFMLWRVWKLRKKGISPNLRPVLMVEVFIVTSGLAVFLIMALLYTGSGWRLEDGKLQIKGNPGSPEIVELDKTRIALVESTGSWQATLRTGGIGLPGFSAGRFRFENGKKALYFRHLGSSHEVVLEFDGRYYVLLYPGVEDLYRELIARGAQPAKL</sequence>
<organism evidence="2 3">
    <name type="scientific">Desulfofundulus kuznetsovii (strain DSM 6115 / VKM B-1805 / 17)</name>
    <name type="common">Desulfotomaculum kuznetsovii</name>
    <dbReference type="NCBI Taxonomy" id="760568"/>
    <lineage>
        <taxon>Bacteria</taxon>
        <taxon>Bacillati</taxon>
        <taxon>Bacillota</taxon>
        <taxon>Clostridia</taxon>
        <taxon>Eubacteriales</taxon>
        <taxon>Peptococcaceae</taxon>
        <taxon>Desulfofundulus</taxon>
    </lineage>
</organism>
<evidence type="ECO:0000256" key="1">
    <source>
        <dbReference type="SAM" id="Phobius"/>
    </source>
</evidence>
<reference evidence="3" key="1">
    <citation type="submission" date="2011-05" db="EMBL/GenBank/DDBJ databases">
        <title>Complete sequence of Desulfotomaculum kuznetsovii DSM 6115.</title>
        <authorList>
            <person name="Lucas S."/>
            <person name="Han J."/>
            <person name="Lapidus A."/>
            <person name="Cheng J.-F."/>
            <person name="Goodwin L."/>
            <person name="Pitluck S."/>
            <person name="Peters L."/>
            <person name="Mikhailova N."/>
            <person name="Lu M."/>
            <person name="Saunders E."/>
            <person name="Han C."/>
            <person name="Tapia R."/>
            <person name="Land M."/>
            <person name="Hauser L."/>
            <person name="Kyrpides N."/>
            <person name="Ivanova N."/>
            <person name="Pagani I."/>
            <person name="Nazina T."/>
            <person name="Ivanova A."/>
            <person name="Parshina S."/>
            <person name="Kuever J."/>
            <person name="Muyzer G."/>
            <person name="Plugge C."/>
            <person name="Stams A."/>
            <person name="Woyke T."/>
        </authorList>
    </citation>
    <scope>NUCLEOTIDE SEQUENCE [LARGE SCALE GENOMIC DNA]</scope>
    <source>
        <strain evidence="3">DSM 6115 / VKM B-1805 / 17</strain>
    </source>
</reference>
<dbReference type="KEGG" id="dku:Desku_3172"/>
<proteinExistence type="predicted"/>
<keyword evidence="1" id="KW-1133">Transmembrane helix</keyword>
<keyword evidence="1" id="KW-0472">Membrane</keyword>
<feature type="transmembrane region" description="Helical" evidence="1">
    <location>
        <begin position="20"/>
        <end position="42"/>
    </location>
</feature>
<feature type="transmembrane region" description="Helical" evidence="1">
    <location>
        <begin position="54"/>
        <end position="78"/>
    </location>
</feature>
<dbReference type="Proteomes" id="UP000009229">
    <property type="component" value="Chromosome"/>
</dbReference>
<gene>
    <name evidence="2" type="ordered locus">Desku_3172</name>
</gene>
<keyword evidence="3" id="KW-1185">Reference proteome</keyword>
<protein>
    <recommendedName>
        <fullName evidence="4">Bacterial Pleckstrin homology domain-containing protein</fullName>
    </recommendedName>
</protein>
<accession>A0AAU8PCL7</accession>
<keyword evidence="1" id="KW-0812">Transmembrane</keyword>
<evidence type="ECO:0000313" key="2">
    <source>
        <dbReference type="EMBL" id="AEG16664.1"/>
    </source>
</evidence>
<evidence type="ECO:0008006" key="4">
    <source>
        <dbReference type="Google" id="ProtNLM"/>
    </source>
</evidence>
<evidence type="ECO:0000313" key="3">
    <source>
        <dbReference type="Proteomes" id="UP000009229"/>
    </source>
</evidence>